<name>A0A7S3PQ54_9STRA</name>
<accession>A0A7S3PQ54</accession>
<protein>
    <submittedName>
        <fullName evidence="1">Uncharacterized protein</fullName>
    </submittedName>
</protein>
<proteinExistence type="predicted"/>
<reference evidence="1" key="1">
    <citation type="submission" date="2021-01" db="EMBL/GenBank/DDBJ databases">
        <authorList>
            <person name="Corre E."/>
            <person name="Pelletier E."/>
            <person name="Niang G."/>
            <person name="Scheremetjew M."/>
            <person name="Finn R."/>
            <person name="Kale V."/>
            <person name="Holt S."/>
            <person name="Cochrane G."/>
            <person name="Meng A."/>
            <person name="Brown T."/>
            <person name="Cohen L."/>
        </authorList>
    </citation>
    <scope>NUCLEOTIDE SEQUENCE</scope>
    <source>
        <strain evidence="1">GSBS06</strain>
    </source>
</reference>
<dbReference type="AlphaFoldDB" id="A0A7S3PQ54"/>
<sequence length="327" mass="38265">MRFISAIGNLKKERNREKDVDSSENEVTEDLLWEKLHDPVEKQRRRRLRGDYYDQFEVDASKSLVENIEKAFPKRHGSKIDPQLYPLSEFTFTIRYASHWKNIFGNNPDDEIQQELTMYHRIQGHQDPAREGLKSLIVNKLQSMTACGHFADQMLNNLYFDGAQEREAARISLAEMKVGSPAEVFKLIAEQPEKDRNLILRVEINDNHVFLVDCATASDTVKRLESIVFIRDSDIYNFNSLQFHERLSSRRDTLDKLEIFEYDCSSALIRLAKIMEKCYGHDTLDDRVIAYFDDQVSRNDIFDIVHRLNYASSLKGIKIWGEIEDYL</sequence>
<organism evidence="1">
    <name type="scientific">Aplanochytrium stocchinoi</name>
    <dbReference type="NCBI Taxonomy" id="215587"/>
    <lineage>
        <taxon>Eukaryota</taxon>
        <taxon>Sar</taxon>
        <taxon>Stramenopiles</taxon>
        <taxon>Bigyra</taxon>
        <taxon>Labyrinthulomycetes</taxon>
        <taxon>Thraustochytrida</taxon>
        <taxon>Thraustochytriidae</taxon>
        <taxon>Aplanochytrium</taxon>
    </lineage>
</organism>
<gene>
    <name evidence="1" type="ORF">ASTO00021_LOCUS16846</name>
</gene>
<evidence type="ECO:0000313" key="1">
    <source>
        <dbReference type="EMBL" id="CAE0446855.1"/>
    </source>
</evidence>
<dbReference type="EMBL" id="HBIN01021952">
    <property type="protein sequence ID" value="CAE0446855.1"/>
    <property type="molecule type" value="Transcribed_RNA"/>
</dbReference>